<keyword evidence="2 5" id="KW-0479">Metal-binding</keyword>
<evidence type="ECO:0000313" key="7">
    <source>
        <dbReference type="Proteomes" id="UP000800094"/>
    </source>
</evidence>
<feature type="binding site" evidence="5">
    <location>
        <position position="195"/>
    </location>
    <ligand>
        <name>Fe cation</name>
        <dbReference type="ChEBI" id="CHEBI:24875"/>
        <note>catalytic</note>
    </ligand>
</feature>
<dbReference type="EMBL" id="ML987190">
    <property type="protein sequence ID" value="KAF2254868.1"/>
    <property type="molecule type" value="Genomic_DNA"/>
</dbReference>
<comment type="similarity">
    <text evidence="1">Belongs to the carotenoid oxygenase family.</text>
</comment>
<keyword evidence="7" id="KW-1185">Reference proteome</keyword>
<evidence type="ECO:0000256" key="3">
    <source>
        <dbReference type="ARBA" id="ARBA00023002"/>
    </source>
</evidence>
<proteinExistence type="inferred from homology"/>
<evidence type="ECO:0000256" key="4">
    <source>
        <dbReference type="ARBA" id="ARBA00023004"/>
    </source>
</evidence>
<evidence type="ECO:0000313" key="6">
    <source>
        <dbReference type="EMBL" id="KAF2254868.1"/>
    </source>
</evidence>
<accession>A0A6A6IX41</accession>
<evidence type="ECO:0000256" key="1">
    <source>
        <dbReference type="ARBA" id="ARBA00006787"/>
    </source>
</evidence>
<dbReference type="GO" id="GO:0016121">
    <property type="term" value="P:carotene catabolic process"/>
    <property type="evidence" value="ECO:0007669"/>
    <property type="project" value="TreeGrafter"/>
</dbReference>
<feature type="binding site" evidence="5">
    <location>
        <position position="502"/>
    </location>
    <ligand>
        <name>Fe cation</name>
        <dbReference type="ChEBI" id="CHEBI:24875"/>
        <note>catalytic</note>
    </ligand>
</feature>
<dbReference type="Pfam" id="PF03055">
    <property type="entry name" value="RPE65"/>
    <property type="match status" value="1"/>
</dbReference>
<evidence type="ECO:0000256" key="2">
    <source>
        <dbReference type="ARBA" id="ARBA00022723"/>
    </source>
</evidence>
<comment type="cofactor">
    <cofactor evidence="5">
        <name>Fe(2+)</name>
        <dbReference type="ChEBI" id="CHEBI:29033"/>
    </cofactor>
    <text evidence="5">Binds 1 Fe(2+) ion per subunit.</text>
</comment>
<dbReference type="GeneID" id="54584133"/>
<sequence length="518" mass="58325">MAGHYSPAFRVKQNGLANTFQNGIGDNLPVVTRTFQGPSVSGFMRPVRFEGEINNLEVIGEIPKEIDGTFYRVMPEPQFPAFIPNDPWFNGDGNVSAFRVKDGHIDFKQRYVKTEKFVREAKARRALLGKYRNKYTDAVAFIVRSTANTNVVYWNGKLLALKEDSPPYALDPDTLETLGLYDFDGQLPSLTFTAHPKFDPETREMICFGYEAKGEGTLDVCYYTFDAHERLTELTWMIAPVCGMIHDFGVIFPMIPQNCDVERMKAGGEHWQWNNDIPVYIGVLPRHGAKGSDVKWFEAPHGFAGHVANAYENEAGHIVLEMAYSKDNVFFWWPDKDGKSPQPGQAQCDLVKWIIDYSSSKLVLSEPEMLINDDMEFPRVDERIAFEKHSHTFFCVMDHKAGTDMAFIGPVLGGGHPLFNGLGHYNAKTNKYTNFFAGPRKLTQEGVFIPRCATAEEGDGYFMALVNDYESMNSELVILDTRNFSQPVALVKLPVRLRQGLHGNWVGAADADGHPSKM</sequence>
<dbReference type="AlphaFoldDB" id="A0A6A6IX41"/>
<dbReference type="Proteomes" id="UP000800094">
    <property type="component" value="Unassembled WGS sequence"/>
</dbReference>
<protein>
    <submittedName>
        <fullName evidence="6">Carotenoid oxygenase</fullName>
    </submittedName>
</protein>
<dbReference type="OrthoDB" id="1069523at2759"/>
<dbReference type="InterPro" id="IPR004294">
    <property type="entry name" value="Carotenoid_Oase"/>
</dbReference>
<feature type="binding site" evidence="5">
    <location>
        <position position="246"/>
    </location>
    <ligand>
        <name>Fe cation</name>
        <dbReference type="ChEBI" id="CHEBI:24875"/>
        <note>catalytic</note>
    </ligand>
</feature>
<gene>
    <name evidence="6" type="ORF">BU26DRAFT_527797</name>
</gene>
<name>A0A6A6IX41_9PLEO</name>
<evidence type="ECO:0000256" key="5">
    <source>
        <dbReference type="PIRSR" id="PIRSR604294-1"/>
    </source>
</evidence>
<feature type="binding site" evidence="5">
    <location>
        <position position="306"/>
    </location>
    <ligand>
        <name>Fe cation</name>
        <dbReference type="ChEBI" id="CHEBI:24875"/>
        <note>catalytic</note>
    </ligand>
</feature>
<dbReference type="GO" id="GO:0046872">
    <property type="term" value="F:metal ion binding"/>
    <property type="evidence" value="ECO:0007669"/>
    <property type="project" value="UniProtKB-KW"/>
</dbReference>
<dbReference type="RefSeq" id="XP_033689872.1">
    <property type="nucleotide sequence ID" value="XM_033830803.1"/>
</dbReference>
<dbReference type="PANTHER" id="PTHR10543">
    <property type="entry name" value="BETA-CAROTENE DIOXYGENASE"/>
    <property type="match status" value="1"/>
</dbReference>
<dbReference type="PANTHER" id="PTHR10543:SF89">
    <property type="entry name" value="CAROTENOID 9,10(9',10')-CLEAVAGE DIOXYGENASE 1"/>
    <property type="match status" value="1"/>
</dbReference>
<dbReference type="GO" id="GO:0010436">
    <property type="term" value="F:carotenoid dioxygenase activity"/>
    <property type="evidence" value="ECO:0007669"/>
    <property type="project" value="TreeGrafter"/>
</dbReference>
<keyword evidence="4 5" id="KW-0408">Iron</keyword>
<organism evidence="6 7">
    <name type="scientific">Trematosphaeria pertusa</name>
    <dbReference type="NCBI Taxonomy" id="390896"/>
    <lineage>
        <taxon>Eukaryota</taxon>
        <taxon>Fungi</taxon>
        <taxon>Dikarya</taxon>
        <taxon>Ascomycota</taxon>
        <taxon>Pezizomycotina</taxon>
        <taxon>Dothideomycetes</taxon>
        <taxon>Pleosporomycetidae</taxon>
        <taxon>Pleosporales</taxon>
        <taxon>Massarineae</taxon>
        <taxon>Trematosphaeriaceae</taxon>
        <taxon>Trematosphaeria</taxon>
    </lineage>
</organism>
<reference evidence="6" key="1">
    <citation type="journal article" date="2020" name="Stud. Mycol.">
        <title>101 Dothideomycetes genomes: a test case for predicting lifestyles and emergence of pathogens.</title>
        <authorList>
            <person name="Haridas S."/>
            <person name="Albert R."/>
            <person name="Binder M."/>
            <person name="Bloem J."/>
            <person name="Labutti K."/>
            <person name="Salamov A."/>
            <person name="Andreopoulos B."/>
            <person name="Baker S."/>
            <person name="Barry K."/>
            <person name="Bills G."/>
            <person name="Bluhm B."/>
            <person name="Cannon C."/>
            <person name="Castanera R."/>
            <person name="Culley D."/>
            <person name="Daum C."/>
            <person name="Ezra D."/>
            <person name="Gonzalez J."/>
            <person name="Henrissat B."/>
            <person name="Kuo A."/>
            <person name="Liang C."/>
            <person name="Lipzen A."/>
            <person name="Lutzoni F."/>
            <person name="Magnuson J."/>
            <person name="Mondo S."/>
            <person name="Nolan M."/>
            <person name="Ohm R."/>
            <person name="Pangilinan J."/>
            <person name="Park H.-J."/>
            <person name="Ramirez L."/>
            <person name="Alfaro M."/>
            <person name="Sun H."/>
            <person name="Tritt A."/>
            <person name="Yoshinaga Y."/>
            <person name="Zwiers L.-H."/>
            <person name="Turgeon B."/>
            <person name="Goodwin S."/>
            <person name="Spatafora J."/>
            <person name="Crous P."/>
            <person name="Grigoriev I."/>
        </authorList>
    </citation>
    <scope>NUCLEOTIDE SEQUENCE</scope>
    <source>
        <strain evidence="6">CBS 122368</strain>
    </source>
</reference>
<keyword evidence="3" id="KW-0560">Oxidoreductase</keyword>